<name>A0A8J3QJG8_9ACTN</name>
<dbReference type="AlphaFoldDB" id="A0A8J3QJG8"/>
<reference evidence="4" key="1">
    <citation type="submission" date="2021-01" db="EMBL/GenBank/DDBJ databases">
        <title>Whole genome shotgun sequence of Rhizocola hellebori NBRC 109834.</title>
        <authorList>
            <person name="Komaki H."/>
            <person name="Tamura T."/>
        </authorList>
    </citation>
    <scope>NUCLEOTIDE SEQUENCE</scope>
    <source>
        <strain evidence="4">NBRC 109834</strain>
    </source>
</reference>
<dbReference type="InterPro" id="IPR016181">
    <property type="entry name" value="Acyl_CoA_acyltransferase"/>
</dbReference>
<dbReference type="InterPro" id="IPR051016">
    <property type="entry name" value="Diverse_Substrate_AcTransf"/>
</dbReference>
<proteinExistence type="predicted"/>
<keyword evidence="1" id="KW-0808">Transferase</keyword>
<dbReference type="InterPro" id="IPR000182">
    <property type="entry name" value="GNAT_dom"/>
</dbReference>
<dbReference type="Gene3D" id="3.40.630.30">
    <property type="match status" value="1"/>
</dbReference>
<dbReference type="PANTHER" id="PTHR10545:SF29">
    <property type="entry name" value="GH14572P-RELATED"/>
    <property type="match status" value="1"/>
</dbReference>
<dbReference type="RefSeq" id="WP_239124385.1">
    <property type="nucleotide sequence ID" value="NZ_BONY01000089.1"/>
</dbReference>
<keyword evidence="2" id="KW-0012">Acyltransferase</keyword>
<dbReference type="PROSITE" id="PS51186">
    <property type="entry name" value="GNAT"/>
    <property type="match status" value="1"/>
</dbReference>
<dbReference type="PANTHER" id="PTHR10545">
    <property type="entry name" value="DIAMINE N-ACETYLTRANSFERASE"/>
    <property type="match status" value="1"/>
</dbReference>
<evidence type="ECO:0000313" key="4">
    <source>
        <dbReference type="EMBL" id="GIH10266.1"/>
    </source>
</evidence>
<dbReference type="EMBL" id="BONY01000089">
    <property type="protein sequence ID" value="GIH10266.1"/>
    <property type="molecule type" value="Genomic_DNA"/>
</dbReference>
<dbReference type="Pfam" id="PF00583">
    <property type="entry name" value="Acetyltransf_1"/>
    <property type="match status" value="1"/>
</dbReference>
<keyword evidence="5" id="KW-1185">Reference proteome</keyword>
<evidence type="ECO:0000259" key="3">
    <source>
        <dbReference type="PROSITE" id="PS51186"/>
    </source>
</evidence>
<sequence>MIVVVDAQRGDARAIADLMEELDRFYGGTEFEPVDERERQITEMLFREHPAAYVILAKDSGWVVGMAAYSFLWPAVGLTQSLYLKELYVSEAARRKGVATLLMNRLIEIATESGCRRVEWTADADNQLALGFYRGMGYPENRGKVMFRLAEI</sequence>
<dbReference type="CDD" id="cd04301">
    <property type="entry name" value="NAT_SF"/>
    <property type="match status" value="1"/>
</dbReference>
<comment type="caution">
    <text evidence="4">The sequence shown here is derived from an EMBL/GenBank/DDBJ whole genome shotgun (WGS) entry which is preliminary data.</text>
</comment>
<dbReference type="SUPFAM" id="SSF55729">
    <property type="entry name" value="Acyl-CoA N-acyltransferases (Nat)"/>
    <property type="match status" value="1"/>
</dbReference>
<gene>
    <name evidence="4" type="ORF">Rhe02_83330</name>
</gene>
<protein>
    <submittedName>
        <fullName evidence="4">N-acetyltransferase</fullName>
    </submittedName>
</protein>
<feature type="domain" description="N-acetyltransferase" evidence="3">
    <location>
        <begin position="2"/>
        <end position="152"/>
    </location>
</feature>
<dbReference type="GO" id="GO:0008080">
    <property type="term" value="F:N-acetyltransferase activity"/>
    <property type="evidence" value="ECO:0007669"/>
    <property type="project" value="UniProtKB-ARBA"/>
</dbReference>
<evidence type="ECO:0000256" key="2">
    <source>
        <dbReference type="ARBA" id="ARBA00023315"/>
    </source>
</evidence>
<evidence type="ECO:0000313" key="5">
    <source>
        <dbReference type="Proteomes" id="UP000612899"/>
    </source>
</evidence>
<dbReference type="Proteomes" id="UP000612899">
    <property type="component" value="Unassembled WGS sequence"/>
</dbReference>
<organism evidence="4 5">
    <name type="scientific">Rhizocola hellebori</name>
    <dbReference type="NCBI Taxonomy" id="1392758"/>
    <lineage>
        <taxon>Bacteria</taxon>
        <taxon>Bacillati</taxon>
        <taxon>Actinomycetota</taxon>
        <taxon>Actinomycetes</taxon>
        <taxon>Micromonosporales</taxon>
        <taxon>Micromonosporaceae</taxon>
        <taxon>Rhizocola</taxon>
    </lineage>
</organism>
<evidence type="ECO:0000256" key="1">
    <source>
        <dbReference type="ARBA" id="ARBA00022679"/>
    </source>
</evidence>
<accession>A0A8J3QJG8</accession>